<dbReference type="GO" id="GO:0003924">
    <property type="term" value="F:GTPase activity"/>
    <property type="evidence" value="ECO:0007669"/>
    <property type="project" value="InterPro"/>
</dbReference>
<accession>D2VSI1</accession>
<dbReference type="KEGG" id="ngr:NAEGRDRAFT_71949"/>
<keyword evidence="2" id="KW-1185">Reference proteome</keyword>
<dbReference type="Pfam" id="PF00071">
    <property type="entry name" value="Ras"/>
    <property type="match status" value="1"/>
</dbReference>
<dbReference type="InterPro" id="IPR001806">
    <property type="entry name" value="Small_GTPase"/>
</dbReference>
<proteinExistence type="predicted"/>
<dbReference type="STRING" id="5762.D2VSI1"/>
<evidence type="ECO:0000313" key="1">
    <source>
        <dbReference type="EMBL" id="EFC40124.1"/>
    </source>
</evidence>
<dbReference type="GO" id="GO:0005525">
    <property type="term" value="F:GTP binding"/>
    <property type="evidence" value="ECO:0007669"/>
    <property type="project" value="InterPro"/>
</dbReference>
<dbReference type="PROSITE" id="PS51419">
    <property type="entry name" value="RAB"/>
    <property type="match status" value="1"/>
</dbReference>
<dbReference type="VEuPathDB" id="AmoebaDB:NAEGRDRAFT_71949"/>
<sequence length="334" mass="39324">MHQDVWREVFQFLEPIDLVSSMLAIVEESIVTFESIALGDCRVSFRYIDHNDDWSENQLNSEYCLDYVRILGNVNYIVNLYLLKLGIKLGNFDSQSNVESILDSYQFSLLEFYRKSLLQVEFPPFEPTTPDKAYVLKYVTIGDRSIGKKTLQMYLRDGKFDPHPPIGVDFCIKRCALKGGPNIKHQIWNASDMRQESKPELIQKLSRYGFSFLFCFSMENEETFKVMEQWIEPLRNLDISKRLGLIIGFHPFIKNETKQHLTRLEAVKKSWQFEKSLFLEIDTAKNQNIYALVWFLQIKYTYFKPPSTMYYVAPENITKQQEEEPVKKSFCIIQ</sequence>
<reference evidence="1 2" key="1">
    <citation type="journal article" date="2010" name="Cell">
        <title>The genome of Naegleria gruberi illuminates early eukaryotic versatility.</title>
        <authorList>
            <person name="Fritz-Laylin L.K."/>
            <person name="Prochnik S.E."/>
            <person name="Ginger M.L."/>
            <person name="Dacks J.B."/>
            <person name="Carpenter M.L."/>
            <person name="Field M.C."/>
            <person name="Kuo A."/>
            <person name="Paredez A."/>
            <person name="Chapman J."/>
            <person name="Pham J."/>
            <person name="Shu S."/>
            <person name="Neupane R."/>
            <person name="Cipriano M."/>
            <person name="Mancuso J."/>
            <person name="Tu H."/>
            <person name="Salamov A."/>
            <person name="Lindquist E."/>
            <person name="Shapiro H."/>
            <person name="Lucas S."/>
            <person name="Grigoriev I.V."/>
            <person name="Cande W.Z."/>
            <person name="Fulton C."/>
            <person name="Rokhsar D.S."/>
            <person name="Dawson S.C."/>
        </authorList>
    </citation>
    <scope>NUCLEOTIDE SEQUENCE [LARGE SCALE GENOMIC DNA]</scope>
    <source>
        <strain evidence="1 2">NEG-M</strain>
    </source>
</reference>
<dbReference type="Gene3D" id="3.40.50.300">
    <property type="entry name" value="P-loop containing nucleotide triphosphate hydrolases"/>
    <property type="match status" value="1"/>
</dbReference>
<dbReference type="Proteomes" id="UP000006671">
    <property type="component" value="Unassembled WGS sequence"/>
</dbReference>
<dbReference type="InterPro" id="IPR027417">
    <property type="entry name" value="P-loop_NTPase"/>
</dbReference>
<evidence type="ECO:0000313" key="2">
    <source>
        <dbReference type="Proteomes" id="UP000006671"/>
    </source>
</evidence>
<dbReference type="RefSeq" id="XP_002672868.1">
    <property type="nucleotide sequence ID" value="XM_002672822.1"/>
</dbReference>
<dbReference type="EMBL" id="GG738894">
    <property type="protein sequence ID" value="EFC40124.1"/>
    <property type="molecule type" value="Genomic_DNA"/>
</dbReference>
<dbReference type="GeneID" id="8855857"/>
<name>D2VSI1_NAEGR</name>
<dbReference type="AlphaFoldDB" id="D2VSI1"/>
<dbReference type="OrthoDB" id="9989112at2759"/>
<dbReference type="SUPFAM" id="SSF52540">
    <property type="entry name" value="P-loop containing nucleoside triphosphate hydrolases"/>
    <property type="match status" value="1"/>
</dbReference>
<gene>
    <name evidence="1" type="ORF">NAEGRDRAFT_71949</name>
</gene>
<dbReference type="eggNOG" id="KOG0087">
    <property type="taxonomic scope" value="Eukaryota"/>
</dbReference>
<organism evidence="2">
    <name type="scientific">Naegleria gruberi</name>
    <name type="common">Amoeba</name>
    <dbReference type="NCBI Taxonomy" id="5762"/>
    <lineage>
        <taxon>Eukaryota</taxon>
        <taxon>Discoba</taxon>
        <taxon>Heterolobosea</taxon>
        <taxon>Tetramitia</taxon>
        <taxon>Eutetramitia</taxon>
        <taxon>Vahlkampfiidae</taxon>
        <taxon>Naegleria</taxon>
    </lineage>
</organism>
<dbReference type="InParanoid" id="D2VSI1"/>
<protein>
    <submittedName>
        <fullName evidence="1">Predicted protein</fullName>
    </submittedName>
</protein>